<sequence length="346" mass="39230">MRQTFVIASVLVLIPFALIAADGPPAAPTRSTPGPLQPPFRWTLSPPLIAPADRPADPCVAVKDPTVVFHDGKWHVFSTIRSQKRTHQIEYVAFADWSKANESPRHILTVRDNYFCAPQVFYFTPHKKWYLLYQVGEPDRKPQLQPVLSTTTDLADPASWSKPTYLFDTGPDGLKGWIDFWIICDDTHARLFATSNDGRMWRSDTKLADFPKGWSQPQVVLQADIFEASHTYKIKGEPRYLTIVEAQAAGRRYYKAYHSDRLDGQWKPVADSVKNPFASLDNIEPVAGNRWTDSVSHGELLRAGVDEKMEIDPNNLKFLIQGVLDKDKAGKKYGEIPWRLGLLERK</sequence>
<dbReference type="Gene3D" id="2.115.10.20">
    <property type="entry name" value="Glycosyl hydrolase domain, family 43"/>
    <property type="match status" value="1"/>
</dbReference>
<proteinExistence type="predicted"/>
<keyword evidence="7" id="KW-0326">Glycosidase</keyword>
<keyword evidence="6 9" id="KW-0378">Hydrolase</keyword>
<evidence type="ECO:0000313" key="9">
    <source>
        <dbReference type="EMBL" id="QOV88842.1"/>
    </source>
</evidence>
<dbReference type="EMBL" id="CP063458">
    <property type="protein sequence ID" value="QOV88842.1"/>
    <property type="molecule type" value="Genomic_DNA"/>
</dbReference>
<dbReference type="RefSeq" id="WP_206291849.1">
    <property type="nucleotide sequence ID" value="NZ_CP063458.1"/>
</dbReference>
<dbReference type="PANTHER" id="PTHR40631:SF2">
    <property type="entry name" value="ALPHA-L-ARABINOFURANOSIDASE"/>
    <property type="match status" value="1"/>
</dbReference>
<keyword evidence="10" id="KW-1185">Reference proteome</keyword>
<gene>
    <name evidence="9" type="ORF">IPV69_21845</name>
</gene>
<keyword evidence="4" id="KW-0964">Secreted</keyword>
<evidence type="ECO:0000256" key="5">
    <source>
        <dbReference type="ARBA" id="ARBA00022729"/>
    </source>
</evidence>
<evidence type="ECO:0000256" key="8">
    <source>
        <dbReference type="SAM" id="SignalP"/>
    </source>
</evidence>
<dbReference type="KEGG" id="hbs:IPV69_21845"/>
<dbReference type="Pfam" id="PF03664">
    <property type="entry name" value="Glyco_hydro_62"/>
    <property type="match status" value="1"/>
</dbReference>
<comment type="catalytic activity">
    <reaction evidence="1">
        <text>Hydrolysis of terminal non-reducing alpha-L-arabinofuranoside residues in alpha-L-arabinosides.</text>
        <dbReference type="EC" id="3.2.1.55"/>
    </reaction>
</comment>
<evidence type="ECO:0000313" key="10">
    <source>
        <dbReference type="Proteomes" id="UP000593765"/>
    </source>
</evidence>
<evidence type="ECO:0000256" key="6">
    <source>
        <dbReference type="ARBA" id="ARBA00022801"/>
    </source>
</evidence>
<feature type="signal peptide" evidence="8">
    <location>
        <begin position="1"/>
        <end position="20"/>
    </location>
</feature>
<protein>
    <recommendedName>
        <fullName evidence="3">non-reducing end alpha-L-arabinofuranosidase</fullName>
        <ecNumber evidence="3">3.2.1.55</ecNumber>
    </recommendedName>
</protein>
<evidence type="ECO:0000256" key="4">
    <source>
        <dbReference type="ARBA" id="ARBA00022525"/>
    </source>
</evidence>
<dbReference type="InterPro" id="IPR005193">
    <property type="entry name" value="GH62_arabinosidase"/>
</dbReference>
<evidence type="ECO:0000256" key="7">
    <source>
        <dbReference type="ARBA" id="ARBA00023295"/>
    </source>
</evidence>
<comment type="subcellular location">
    <subcellularLocation>
        <location evidence="2">Secreted</location>
    </subcellularLocation>
</comment>
<dbReference type="CDD" id="cd08987">
    <property type="entry name" value="GH62"/>
    <property type="match status" value="1"/>
</dbReference>
<feature type="chain" id="PRO_5034580454" description="non-reducing end alpha-L-arabinofuranosidase" evidence="8">
    <location>
        <begin position="21"/>
        <end position="346"/>
    </location>
</feature>
<dbReference type="SUPFAM" id="SSF75005">
    <property type="entry name" value="Arabinanase/levansucrase/invertase"/>
    <property type="match status" value="1"/>
</dbReference>
<dbReference type="GO" id="GO:0005576">
    <property type="term" value="C:extracellular region"/>
    <property type="evidence" value="ECO:0007669"/>
    <property type="project" value="UniProtKB-SubCell"/>
</dbReference>
<accession>A0A7M2WUJ7</accession>
<dbReference type="PANTHER" id="PTHR40631">
    <property type="entry name" value="ALPHA-L-ARABINOFURANOSIDASE AXHA-2-RELATED"/>
    <property type="match status" value="1"/>
</dbReference>
<name>A0A7M2WUJ7_9BACT</name>
<evidence type="ECO:0000256" key="2">
    <source>
        <dbReference type="ARBA" id="ARBA00004613"/>
    </source>
</evidence>
<dbReference type="InterPro" id="IPR023296">
    <property type="entry name" value="Glyco_hydro_beta-prop_sf"/>
</dbReference>
<evidence type="ECO:0000256" key="1">
    <source>
        <dbReference type="ARBA" id="ARBA00001462"/>
    </source>
</evidence>
<dbReference type="Proteomes" id="UP000593765">
    <property type="component" value="Chromosome"/>
</dbReference>
<reference evidence="9 10" key="1">
    <citation type="submission" date="2020-10" db="EMBL/GenBank/DDBJ databases">
        <title>Wide distribution of Phycisphaera-like planctomycetes from WD2101 soil group in peatlands and genome analysis of the first cultivated representative.</title>
        <authorList>
            <person name="Dedysh S.N."/>
            <person name="Beletsky A.V."/>
            <person name="Ivanova A."/>
            <person name="Kulichevskaya I.S."/>
            <person name="Suzina N.E."/>
            <person name="Philippov D.A."/>
            <person name="Rakitin A.L."/>
            <person name="Mardanov A.V."/>
            <person name="Ravin N.V."/>
        </authorList>
    </citation>
    <scope>NUCLEOTIDE SEQUENCE [LARGE SCALE GENOMIC DNA]</scope>
    <source>
        <strain evidence="9 10">M1803</strain>
    </source>
</reference>
<evidence type="ECO:0000256" key="3">
    <source>
        <dbReference type="ARBA" id="ARBA00012670"/>
    </source>
</evidence>
<dbReference type="GO" id="GO:0046373">
    <property type="term" value="P:L-arabinose metabolic process"/>
    <property type="evidence" value="ECO:0007669"/>
    <property type="project" value="InterPro"/>
</dbReference>
<organism evidence="9 10">
    <name type="scientific">Humisphaera borealis</name>
    <dbReference type="NCBI Taxonomy" id="2807512"/>
    <lineage>
        <taxon>Bacteria</taxon>
        <taxon>Pseudomonadati</taxon>
        <taxon>Planctomycetota</taxon>
        <taxon>Phycisphaerae</taxon>
        <taxon>Tepidisphaerales</taxon>
        <taxon>Tepidisphaeraceae</taxon>
        <taxon>Humisphaera</taxon>
    </lineage>
</organism>
<keyword evidence="5 8" id="KW-0732">Signal</keyword>
<dbReference type="GO" id="GO:0046556">
    <property type="term" value="F:alpha-L-arabinofuranosidase activity"/>
    <property type="evidence" value="ECO:0007669"/>
    <property type="project" value="UniProtKB-EC"/>
</dbReference>
<dbReference type="EC" id="3.2.1.55" evidence="3"/>
<dbReference type="AlphaFoldDB" id="A0A7M2WUJ7"/>